<dbReference type="FunFam" id="1.10.340.30:FF:000002">
    <property type="entry name" value="Adenine DNA glycosylase"/>
    <property type="match status" value="1"/>
</dbReference>
<keyword evidence="10 14" id="KW-0408">Iron</keyword>
<keyword evidence="7" id="KW-0479">Metal-binding</keyword>
<dbReference type="FunFam" id="1.10.1670.10:FF:000002">
    <property type="entry name" value="Adenine DNA glycosylase"/>
    <property type="match status" value="1"/>
</dbReference>
<evidence type="ECO:0000259" key="15">
    <source>
        <dbReference type="SMART" id="SM00478"/>
    </source>
</evidence>
<dbReference type="OrthoDB" id="9802365at2"/>
<keyword evidence="6" id="KW-0004">4Fe-4S</keyword>
<dbReference type="Gene3D" id="1.10.1670.10">
    <property type="entry name" value="Helix-hairpin-Helix base-excision DNA repair enzymes (C-terminal)"/>
    <property type="match status" value="1"/>
</dbReference>
<dbReference type="InterPro" id="IPR003265">
    <property type="entry name" value="HhH-GPD_domain"/>
</dbReference>
<dbReference type="Gene3D" id="3.90.79.10">
    <property type="entry name" value="Nucleoside Triphosphate Pyrophosphohydrolase"/>
    <property type="match status" value="1"/>
</dbReference>
<sequence>MRKKAKGQVALPFEREPGPPVVTIEPGPERDHEVVIALGAWFDGAARDLPWRRTRDPYAIWLSEVMLQQTRVETVIPYFERFLSRFPTVRELALAELDEVLALWSGLGYYRRARVMHLAAREVTEHHAGAFPGDAAALRALPGIGAYTAGAVASIAFDRREPLVDGNVARVLSRLEGIDDDIRSAAGQKLLWQAAARLVPEARPGRFNQALMELGATVCTPRAPRCGACPVSGHCVARATGREEELPVIAPKREVPSVRMVAAVVWAGSRVLLARREEGGLFGGLWEPPMVPSDSIDEARTLLADAGIPATLALHEAGRVRHILTHRRMEVTVARAEVSEAWRCRAKLASPYEKASWLDPSASEVGVSTLARKIVSTASPSAAWAERARR</sequence>
<dbReference type="AlphaFoldDB" id="A0A0K1EJB9"/>
<dbReference type="GO" id="GO:0000701">
    <property type="term" value="F:purine-specific mismatch base pair DNA N-glycosylase activity"/>
    <property type="evidence" value="ECO:0007669"/>
    <property type="project" value="UniProtKB-EC"/>
</dbReference>
<evidence type="ECO:0000256" key="9">
    <source>
        <dbReference type="ARBA" id="ARBA00022801"/>
    </source>
</evidence>
<dbReference type="InterPro" id="IPR044298">
    <property type="entry name" value="MIG/MutY"/>
</dbReference>
<dbReference type="InterPro" id="IPR011257">
    <property type="entry name" value="DNA_glycosylase"/>
</dbReference>
<dbReference type="InterPro" id="IPR029119">
    <property type="entry name" value="MutY_C"/>
</dbReference>
<evidence type="ECO:0000256" key="10">
    <source>
        <dbReference type="ARBA" id="ARBA00023004"/>
    </source>
</evidence>
<dbReference type="InterPro" id="IPR023170">
    <property type="entry name" value="HhH_base_excis_C"/>
</dbReference>
<evidence type="ECO:0000313" key="16">
    <source>
        <dbReference type="EMBL" id="AKT40959.1"/>
    </source>
</evidence>
<evidence type="ECO:0000313" key="17">
    <source>
        <dbReference type="Proteomes" id="UP000067626"/>
    </source>
</evidence>
<dbReference type="EMBL" id="CP012159">
    <property type="protein sequence ID" value="AKT40959.1"/>
    <property type="molecule type" value="Genomic_DNA"/>
</dbReference>
<protein>
    <recommendedName>
        <fullName evidence="5 14">Adenine DNA glycosylase</fullName>
        <ecNumber evidence="4 14">3.2.2.31</ecNumber>
    </recommendedName>
</protein>
<dbReference type="PANTHER" id="PTHR42944:SF1">
    <property type="entry name" value="ADENINE DNA GLYCOSYLASE"/>
    <property type="match status" value="1"/>
</dbReference>
<gene>
    <name evidence="16" type="ORF">CMC5_051160</name>
</gene>
<dbReference type="SUPFAM" id="SSF55811">
    <property type="entry name" value="Nudix"/>
    <property type="match status" value="1"/>
</dbReference>
<dbReference type="Gene3D" id="1.10.340.30">
    <property type="entry name" value="Hypothetical protein, domain 2"/>
    <property type="match status" value="1"/>
</dbReference>
<keyword evidence="8 14" id="KW-0227">DNA damage</keyword>
<evidence type="ECO:0000256" key="11">
    <source>
        <dbReference type="ARBA" id="ARBA00023014"/>
    </source>
</evidence>
<dbReference type="Proteomes" id="UP000067626">
    <property type="component" value="Chromosome"/>
</dbReference>
<proteinExistence type="inferred from homology"/>
<comment type="catalytic activity">
    <reaction evidence="1 14">
        <text>Hydrolyzes free adenine bases from 7,8-dihydro-8-oxoguanine:adenine mismatched double-stranded DNA, leaving an apurinic site.</text>
        <dbReference type="EC" id="3.2.2.31"/>
    </reaction>
</comment>
<dbReference type="GO" id="GO:0032357">
    <property type="term" value="F:oxidized purine DNA binding"/>
    <property type="evidence" value="ECO:0007669"/>
    <property type="project" value="TreeGrafter"/>
</dbReference>
<dbReference type="Pfam" id="PF14815">
    <property type="entry name" value="NUDIX_4"/>
    <property type="match status" value="1"/>
</dbReference>
<evidence type="ECO:0000256" key="1">
    <source>
        <dbReference type="ARBA" id="ARBA00000843"/>
    </source>
</evidence>
<keyword evidence="11" id="KW-0411">Iron-sulfur</keyword>
<evidence type="ECO:0000256" key="12">
    <source>
        <dbReference type="ARBA" id="ARBA00023204"/>
    </source>
</evidence>
<dbReference type="GO" id="GO:0046872">
    <property type="term" value="F:metal ion binding"/>
    <property type="evidence" value="ECO:0007669"/>
    <property type="project" value="UniProtKB-UniRule"/>
</dbReference>
<dbReference type="InterPro" id="IPR004036">
    <property type="entry name" value="Endonuclease-III-like_CS2"/>
</dbReference>
<keyword evidence="9" id="KW-0378">Hydrolase</keyword>
<evidence type="ECO:0000256" key="8">
    <source>
        <dbReference type="ARBA" id="ARBA00022763"/>
    </source>
</evidence>
<dbReference type="PROSITE" id="PS01155">
    <property type="entry name" value="ENDONUCLEASE_III_2"/>
    <property type="match status" value="1"/>
</dbReference>
<evidence type="ECO:0000256" key="7">
    <source>
        <dbReference type="ARBA" id="ARBA00022723"/>
    </source>
</evidence>
<dbReference type="NCBIfam" id="TIGR01084">
    <property type="entry name" value="mutY"/>
    <property type="match status" value="1"/>
</dbReference>
<dbReference type="Pfam" id="PF00730">
    <property type="entry name" value="HhH-GPD"/>
    <property type="match status" value="1"/>
</dbReference>
<dbReference type="InterPro" id="IPR005760">
    <property type="entry name" value="A/G_AdeGlyc_MutY"/>
</dbReference>
<organism evidence="16 17">
    <name type="scientific">Chondromyces crocatus</name>
    <dbReference type="NCBI Taxonomy" id="52"/>
    <lineage>
        <taxon>Bacteria</taxon>
        <taxon>Pseudomonadati</taxon>
        <taxon>Myxococcota</taxon>
        <taxon>Polyangia</taxon>
        <taxon>Polyangiales</taxon>
        <taxon>Polyangiaceae</taxon>
        <taxon>Chondromyces</taxon>
    </lineage>
</organism>
<evidence type="ECO:0000256" key="4">
    <source>
        <dbReference type="ARBA" id="ARBA00012045"/>
    </source>
</evidence>
<dbReference type="GO" id="GO:0006284">
    <property type="term" value="P:base-excision repair"/>
    <property type="evidence" value="ECO:0007669"/>
    <property type="project" value="UniProtKB-UniRule"/>
</dbReference>
<dbReference type="InterPro" id="IPR015797">
    <property type="entry name" value="NUDIX_hydrolase-like_dom_sf"/>
</dbReference>
<dbReference type="PATRIC" id="fig|52.7.peg.5659"/>
<dbReference type="CDD" id="cd00056">
    <property type="entry name" value="ENDO3c"/>
    <property type="match status" value="1"/>
</dbReference>
<dbReference type="KEGG" id="ccro:CMC5_051160"/>
<keyword evidence="13 14" id="KW-0326">Glycosidase</keyword>
<dbReference type="EC" id="3.2.2.31" evidence="4 14"/>
<keyword evidence="12" id="KW-0234">DNA repair</keyword>
<dbReference type="SUPFAM" id="SSF48150">
    <property type="entry name" value="DNA-glycosylase"/>
    <property type="match status" value="1"/>
</dbReference>
<dbReference type="STRING" id="52.CMC5_051160"/>
<evidence type="ECO:0000256" key="5">
    <source>
        <dbReference type="ARBA" id="ARBA00022023"/>
    </source>
</evidence>
<comment type="cofactor">
    <cofactor evidence="14">
        <name>[4Fe-4S] cluster</name>
        <dbReference type="ChEBI" id="CHEBI:49883"/>
    </cofactor>
    <text evidence="14">Binds 1 [4Fe-4S] cluster.</text>
</comment>
<keyword evidence="17" id="KW-1185">Reference proteome</keyword>
<comment type="function">
    <text evidence="2">Adenine glycosylase active on G-A mispairs. MutY also corrects error-prone DNA synthesis past GO lesions which are due to the oxidatively damaged form of guanine: 7,8-dihydro-8-oxoguanine (8-oxo-dGTP).</text>
</comment>
<evidence type="ECO:0000256" key="14">
    <source>
        <dbReference type="RuleBase" id="RU365096"/>
    </source>
</evidence>
<dbReference type="InterPro" id="IPR003651">
    <property type="entry name" value="Endonuclease3_FeS-loop_motif"/>
</dbReference>
<reference evidence="16 17" key="1">
    <citation type="submission" date="2015-07" db="EMBL/GenBank/DDBJ databases">
        <title>Genome analysis of myxobacterium Chondromyces crocatus Cm c5 reveals a high potential for natural compound synthesis and the genetic basis for the loss of fruiting body formation.</title>
        <authorList>
            <person name="Zaburannyi N."/>
            <person name="Bunk B."/>
            <person name="Maier J."/>
            <person name="Overmann J."/>
            <person name="Mueller R."/>
        </authorList>
    </citation>
    <scope>NUCLEOTIDE SEQUENCE [LARGE SCALE GENOMIC DNA]</scope>
    <source>
        <strain evidence="16 17">Cm c5</strain>
    </source>
</reference>
<evidence type="ECO:0000256" key="3">
    <source>
        <dbReference type="ARBA" id="ARBA00008343"/>
    </source>
</evidence>
<name>A0A0K1EJB9_CHOCO</name>
<feature type="domain" description="HhH-GPD" evidence="15">
    <location>
        <begin position="66"/>
        <end position="217"/>
    </location>
</feature>
<dbReference type="SMART" id="SM00525">
    <property type="entry name" value="FES"/>
    <property type="match status" value="1"/>
</dbReference>
<dbReference type="SMART" id="SM00478">
    <property type="entry name" value="ENDO3c"/>
    <property type="match status" value="1"/>
</dbReference>
<dbReference type="PANTHER" id="PTHR42944">
    <property type="entry name" value="ADENINE DNA GLYCOSYLASE"/>
    <property type="match status" value="1"/>
</dbReference>
<comment type="similarity">
    <text evidence="3 14">Belongs to the Nth/MutY family.</text>
</comment>
<dbReference type="Pfam" id="PF10576">
    <property type="entry name" value="EndIII_4Fe-2S"/>
    <property type="match status" value="1"/>
</dbReference>
<evidence type="ECO:0000256" key="13">
    <source>
        <dbReference type="ARBA" id="ARBA00023295"/>
    </source>
</evidence>
<dbReference type="GO" id="GO:0006298">
    <property type="term" value="P:mismatch repair"/>
    <property type="evidence" value="ECO:0007669"/>
    <property type="project" value="TreeGrafter"/>
</dbReference>
<dbReference type="GO" id="GO:0051539">
    <property type="term" value="F:4 iron, 4 sulfur cluster binding"/>
    <property type="evidence" value="ECO:0007669"/>
    <property type="project" value="UniProtKB-UniRule"/>
</dbReference>
<dbReference type="GO" id="GO:0034039">
    <property type="term" value="F:8-oxo-7,8-dihydroguanine DNA N-glycosylase activity"/>
    <property type="evidence" value="ECO:0007669"/>
    <property type="project" value="TreeGrafter"/>
</dbReference>
<accession>A0A0K1EJB9</accession>
<evidence type="ECO:0000256" key="6">
    <source>
        <dbReference type="ARBA" id="ARBA00022485"/>
    </source>
</evidence>
<dbReference type="RefSeq" id="WP_156338860.1">
    <property type="nucleotide sequence ID" value="NZ_CP012159.1"/>
</dbReference>
<evidence type="ECO:0000256" key="2">
    <source>
        <dbReference type="ARBA" id="ARBA00002933"/>
    </source>
</evidence>
<dbReference type="CDD" id="cd03431">
    <property type="entry name" value="NUDIX_DNA_Glycosylase_C-MutY"/>
    <property type="match status" value="1"/>
</dbReference>
<dbReference type="GO" id="GO:0035485">
    <property type="term" value="F:adenine/guanine mispair binding"/>
    <property type="evidence" value="ECO:0007669"/>
    <property type="project" value="TreeGrafter"/>
</dbReference>